<accession>A0ABT8XHH0</accession>
<organism evidence="1 2">
    <name type="scientific">Shinella curvata</name>
    <dbReference type="NCBI Taxonomy" id="1817964"/>
    <lineage>
        <taxon>Bacteria</taxon>
        <taxon>Pseudomonadati</taxon>
        <taxon>Pseudomonadota</taxon>
        <taxon>Alphaproteobacteria</taxon>
        <taxon>Hyphomicrobiales</taxon>
        <taxon>Rhizobiaceae</taxon>
        <taxon>Shinella</taxon>
    </lineage>
</organism>
<dbReference type="Proteomes" id="UP001177080">
    <property type="component" value="Unassembled WGS sequence"/>
</dbReference>
<reference evidence="1" key="1">
    <citation type="submission" date="2022-04" db="EMBL/GenBank/DDBJ databases">
        <title>Shinella lacus sp. nov., a novel member of the genus Shinella from water.</title>
        <authorList>
            <person name="Deng Y."/>
        </authorList>
    </citation>
    <scope>NUCLEOTIDE SEQUENCE</scope>
    <source>
        <strain evidence="1">JCM 31239</strain>
    </source>
</reference>
<protein>
    <submittedName>
        <fullName evidence="1">Uncharacterized protein</fullName>
    </submittedName>
</protein>
<gene>
    <name evidence="1" type="ORF">GB928_018545</name>
</gene>
<proteinExistence type="predicted"/>
<name>A0ABT8XHH0_9HYPH</name>
<evidence type="ECO:0000313" key="1">
    <source>
        <dbReference type="EMBL" id="MDO6123191.1"/>
    </source>
</evidence>
<evidence type="ECO:0000313" key="2">
    <source>
        <dbReference type="Proteomes" id="UP001177080"/>
    </source>
</evidence>
<sequence length="118" mass="12931">MPDALYARLQATADRLIKKFGQQGTVTRVAQSGPAYDPVLTPTDYPCQLVVMEYEDRAVDGTLILRTDKLIYIATHGLSITLDRADTINAGGQTFAIENVKQINPAGLVVYYEVQGRA</sequence>
<dbReference type="EMBL" id="WHSC02000007">
    <property type="protein sequence ID" value="MDO6123191.1"/>
    <property type="molecule type" value="Genomic_DNA"/>
</dbReference>
<comment type="caution">
    <text evidence="1">The sequence shown here is derived from an EMBL/GenBank/DDBJ whole genome shotgun (WGS) entry which is preliminary data.</text>
</comment>
<keyword evidence="2" id="KW-1185">Reference proteome</keyword>
<dbReference type="RefSeq" id="WP_244760813.1">
    <property type="nucleotide sequence ID" value="NZ_JALJCJ010000002.1"/>
</dbReference>